<proteinExistence type="predicted"/>
<dbReference type="EMBL" id="BKCJ011516612">
    <property type="protein sequence ID" value="GFD39451.1"/>
    <property type="molecule type" value="Genomic_DNA"/>
</dbReference>
<gene>
    <name evidence="1" type="ORF">Tci_911420</name>
</gene>
<feature type="non-terminal residue" evidence="1">
    <location>
        <position position="38"/>
    </location>
</feature>
<protein>
    <submittedName>
        <fullName evidence="1">Putative ribonuclease H-like domain-containing protein</fullName>
    </submittedName>
</protein>
<evidence type="ECO:0000313" key="1">
    <source>
        <dbReference type="EMBL" id="GFD39451.1"/>
    </source>
</evidence>
<comment type="caution">
    <text evidence="1">The sequence shown here is derived from an EMBL/GenBank/DDBJ whole genome shotgun (WGS) entry which is preliminary data.</text>
</comment>
<dbReference type="AlphaFoldDB" id="A0A699W3I3"/>
<sequence>MTGNKSYLSDFEELNGGYVAFGGNPKGGKISGKGKIKT</sequence>
<name>A0A699W3I3_TANCI</name>
<reference evidence="1" key="1">
    <citation type="journal article" date="2019" name="Sci. Rep.">
        <title>Draft genome of Tanacetum cinerariifolium, the natural source of mosquito coil.</title>
        <authorList>
            <person name="Yamashiro T."/>
            <person name="Shiraishi A."/>
            <person name="Satake H."/>
            <person name="Nakayama K."/>
        </authorList>
    </citation>
    <scope>NUCLEOTIDE SEQUENCE</scope>
</reference>
<organism evidence="1">
    <name type="scientific">Tanacetum cinerariifolium</name>
    <name type="common">Dalmatian daisy</name>
    <name type="synonym">Chrysanthemum cinerariifolium</name>
    <dbReference type="NCBI Taxonomy" id="118510"/>
    <lineage>
        <taxon>Eukaryota</taxon>
        <taxon>Viridiplantae</taxon>
        <taxon>Streptophyta</taxon>
        <taxon>Embryophyta</taxon>
        <taxon>Tracheophyta</taxon>
        <taxon>Spermatophyta</taxon>
        <taxon>Magnoliopsida</taxon>
        <taxon>eudicotyledons</taxon>
        <taxon>Gunneridae</taxon>
        <taxon>Pentapetalae</taxon>
        <taxon>asterids</taxon>
        <taxon>campanulids</taxon>
        <taxon>Asterales</taxon>
        <taxon>Asteraceae</taxon>
        <taxon>Asteroideae</taxon>
        <taxon>Anthemideae</taxon>
        <taxon>Anthemidinae</taxon>
        <taxon>Tanacetum</taxon>
    </lineage>
</organism>
<accession>A0A699W3I3</accession>